<proteinExistence type="predicted"/>
<dbReference type="AlphaFoldDB" id="I7FNX1"/>
<dbReference type="PATRIC" id="fig|246196.56.peg.6686"/>
<name>I7FNX1_MYCS2</name>
<reference evidence="2 3" key="1">
    <citation type="journal article" date="2007" name="Genome Biol.">
        <title>Interrupted coding sequences in Mycobacterium smegmatis: authentic mutations or sequencing errors?</title>
        <authorList>
            <person name="Deshayes C."/>
            <person name="Perrodou E."/>
            <person name="Gallien S."/>
            <person name="Euphrasie D."/>
            <person name="Schaeffer C."/>
            <person name="Van-Dorsselaer A."/>
            <person name="Poch O."/>
            <person name="Lecompte O."/>
            <person name="Reyrat J.M."/>
        </authorList>
    </citation>
    <scope>NUCLEOTIDE SEQUENCE [LARGE SCALE GENOMIC DNA]</scope>
    <source>
        <strain evidence="3">ATCC 700084 / mc(2)155</strain>
    </source>
</reference>
<accession>I7FNX1</accession>
<dbReference type="KEGG" id="msg:MSMEI_6554"/>
<evidence type="ECO:0000313" key="2">
    <source>
        <dbReference type="EMBL" id="AFP42980.1"/>
    </source>
</evidence>
<feature type="region of interest" description="Disordered" evidence="1">
    <location>
        <begin position="1"/>
        <end position="30"/>
    </location>
</feature>
<sequence length="30" mass="3295">MRDIRDFPGRPGRQLPGHGRGPADQILALP</sequence>
<evidence type="ECO:0000256" key="1">
    <source>
        <dbReference type="SAM" id="MobiDB-lite"/>
    </source>
</evidence>
<dbReference type="Proteomes" id="UP000006158">
    <property type="component" value="Chromosome"/>
</dbReference>
<dbReference type="EMBL" id="CP001663">
    <property type="protein sequence ID" value="AFP42980.1"/>
    <property type="molecule type" value="Genomic_DNA"/>
</dbReference>
<evidence type="ECO:0000313" key="3">
    <source>
        <dbReference type="Proteomes" id="UP000006158"/>
    </source>
</evidence>
<gene>
    <name evidence="2" type="ordered locus">MSMEI_6554</name>
</gene>
<protein>
    <submittedName>
        <fullName evidence="2">Uncharacterized protein</fullName>
    </submittedName>
</protein>
<organism evidence="2 3">
    <name type="scientific">Mycolicibacterium smegmatis (strain ATCC 700084 / mc(2)155)</name>
    <name type="common">Mycobacterium smegmatis</name>
    <dbReference type="NCBI Taxonomy" id="246196"/>
    <lineage>
        <taxon>Bacteria</taxon>
        <taxon>Bacillati</taxon>
        <taxon>Actinomycetota</taxon>
        <taxon>Actinomycetes</taxon>
        <taxon>Mycobacteriales</taxon>
        <taxon>Mycobacteriaceae</taxon>
        <taxon>Mycolicibacterium</taxon>
    </lineage>
</organism>
<reference evidence="2 3" key="2">
    <citation type="journal article" date="2009" name="Genome Res.">
        <title>Ortho-proteogenomics: multiple proteomes investigation through orthology and a new MS-based protocol.</title>
        <authorList>
            <person name="Gallien S."/>
            <person name="Perrodou E."/>
            <person name="Carapito C."/>
            <person name="Deshayes C."/>
            <person name="Reyrat J.M."/>
            <person name="Van Dorsselaer A."/>
            <person name="Poch O."/>
            <person name="Schaeffer C."/>
            <person name="Lecompte O."/>
        </authorList>
    </citation>
    <scope>NUCLEOTIDE SEQUENCE [LARGE SCALE GENOMIC DNA]</scope>
    <source>
        <strain evidence="3">ATCC 700084 / mc(2)155</strain>
    </source>
</reference>